<dbReference type="RefSeq" id="WP_167940244.1">
    <property type="nucleotide sequence ID" value="NZ_JAATJA010000001.1"/>
</dbReference>
<accession>A0A846QPM3</accession>
<evidence type="ECO:0000256" key="1">
    <source>
        <dbReference type="SAM" id="Phobius"/>
    </source>
</evidence>
<evidence type="ECO:0008006" key="4">
    <source>
        <dbReference type="Google" id="ProtNLM"/>
    </source>
</evidence>
<name>A0A846QPM3_9BACT</name>
<keyword evidence="3" id="KW-1185">Reference proteome</keyword>
<gene>
    <name evidence="2" type="ORF">GGQ74_000804</name>
</gene>
<reference evidence="2 3" key="1">
    <citation type="submission" date="2020-03" db="EMBL/GenBank/DDBJ databases">
        <title>Genomic Encyclopedia of Type Strains, Phase IV (KMG-IV): sequencing the most valuable type-strain genomes for metagenomic binning, comparative biology and taxonomic classification.</title>
        <authorList>
            <person name="Goeker M."/>
        </authorList>
    </citation>
    <scope>NUCLEOTIDE SEQUENCE [LARGE SCALE GENOMIC DNA]</scope>
    <source>
        <strain evidence="2 3">DSM 24233</strain>
    </source>
</reference>
<keyword evidence="1" id="KW-0472">Membrane</keyword>
<protein>
    <recommendedName>
        <fullName evidence="4">DUF3311 domain-containing protein</fullName>
    </recommendedName>
</protein>
<evidence type="ECO:0000313" key="2">
    <source>
        <dbReference type="EMBL" id="NJB67164.1"/>
    </source>
</evidence>
<dbReference type="AlphaFoldDB" id="A0A846QPM3"/>
<evidence type="ECO:0000313" key="3">
    <source>
        <dbReference type="Proteomes" id="UP000580856"/>
    </source>
</evidence>
<keyword evidence="1" id="KW-0812">Transmembrane</keyword>
<proteinExistence type="predicted"/>
<keyword evidence="1" id="KW-1133">Transmembrane helix</keyword>
<sequence>MNKLRRILAGTEFHILVFALACLVFSWPLVTLADVPGGPHLYIYLYGFWALLVILLCAMGWAGFPEEEPPDDPGKGD</sequence>
<comment type="caution">
    <text evidence="2">The sequence shown here is derived from an EMBL/GenBank/DDBJ whole genome shotgun (WGS) entry which is preliminary data.</text>
</comment>
<dbReference type="EMBL" id="JAATJA010000001">
    <property type="protein sequence ID" value="NJB67164.1"/>
    <property type="molecule type" value="Genomic_DNA"/>
</dbReference>
<organism evidence="2 3">
    <name type="scientific">Desulfobaculum xiamenense</name>
    <dbReference type="NCBI Taxonomy" id="995050"/>
    <lineage>
        <taxon>Bacteria</taxon>
        <taxon>Pseudomonadati</taxon>
        <taxon>Thermodesulfobacteriota</taxon>
        <taxon>Desulfovibrionia</taxon>
        <taxon>Desulfovibrionales</taxon>
        <taxon>Desulfovibrionaceae</taxon>
        <taxon>Desulfobaculum</taxon>
    </lineage>
</organism>
<dbReference type="Proteomes" id="UP000580856">
    <property type="component" value="Unassembled WGS sequence"/>
</dbReference>
<feature type="transmembrane region" description="Helical" evidence="1">
    <location>
        <begin position="43"/>
        <end position="64"/>
    </location>
</feature>